<gene>
    <name evidence="2" type="ORF">CLV31_1021</name>
</gene>
<dbReference type="Proteomes" id="UP000248917">
    <property type="component" value="Unassembled WGS sequence"/>
</dbReference>
<dbReference type="InterPro" id="IPR044023">
    <property type="entry name" value="Ig_7"/>
</dbReference>
<dbReference type="EMBL" id="QKTX01000002">
    <property type="protein sequence ID" value="PZV86106.1"/>
    <property type="molecule type" value="Genomic_DNA"/>
</dbReference>
<dbReference type="Pfam" id="PF13573">
    <property type="entry name" value="SprB"/>
    <property type="match status" value="1"/>
</dbReference>
<dbReference type="InterPro" id="IPR000601">
    <property type="entry name" value="PKD_dom"/>
</dbReference>
<dbReference type="SMART" id="SM00089">
    <property type="entry name" value="PKD"/>
    <property type="match status" value="1"/>
</dbReference>
<feature type="non-terminal residue" evidence="2">
    <location>
        <position position="1740"/>
    </location>
</feature>
<dbReference type="OrthoDB" id="1488789at2"/>
<dbReference type="Pfam" id="PF19081">
    <property type="entry name" value="Ig_7"/>
    <property type="match status" value="16"/>
</dbReference>
<name>A0A326RV00_9BACT</name>
<evidence type="ECO:0000313" key="3">
    <source>
        <dbReference type="Proteomes" id="UP000248917"/>
    </source>
</evidence>
<comment type="caution">
    <text evidence="2">The sequence shown here is derived from an EMBL/GenBank/DDBJ whole genome shotgun (WGS) entry which is preliminary data.</text>
</comment>
<dbReference type="PROSITE" id="PS50093">
    <property type="entry name" value="PKD"/>
    <property type="match status" value="1"/>
</dbReference>
<feature type="domain" description="PKD" evidence="1">
    <location>
        <begin position="239"/>
        <end position="291"/>
    </location>
</feature>
<dbReference type="InterPro" id="IPR035986">
    <property type="entry name" value="PKD_dom_sf"/>
</dbReference>
<accession>A0A326RV00</accession>
<dbReference type="InterPro" id="IPR013783">
    <property type="entry name" value="Ig-like_fold"/>
</dbReference>
<dbReference type="Gene3D" id="2.60.40.10">
    <property type="entry name" value="Immunoglobulins"/>
    <property type="match status" value="1"/>
</dbReference>
<protein>
    <submittedName>
        <fullName evidence="2">SprB-like repeat protein</fullName>
    </submittedName>
</protein>
<dbReference type="InterPro" id="IPR022409">
    <property type="entry name" value="PKD/Chitinase_dom"/>
</dbReference>
<sequence length="1740" mass="182935">MDYLSKIEKSLQPPKVGGQGGDRWWSTSGLNRWLVLMLIFFFVQGAVRAQDGKTIVSQASSFNLVNDPKCPQNNISVDSVQFRNINGQPFDPVFLADNYQLGDLVPGSIWVRIQRSGGAQGYNPHVQYDVFQDGVFTENIATCVRVIDTSTPSQTINFEGGTFYRVAEFQWEYGKEFEIRNFFMTWQTGRAPTTETACPTSQGGGAQCFFKRDGFLVRTPLVARFEYEANCVDYQVKFFDNSTGGDPGDYSWKWFVDLANNGSFSQFSTAQNPTYTFPGPGTYQVKLDVTSEGITQSAIQSLILSQFLQLSTSKVDDDCSDANTGSIDLTVNGGVGPYNYAWTKTGDAGYSFNGQDPSGLSAGTYTVLVTDSRQCTSTTSVTIVKPTQSPAPNGQNFVYCEGDGDQALSVSPAMGYTLKWYDSDMNPLGGAPTVSTAAAGSFTYYISQFKDGECESAKAPINVTINAAPAAPTNPLDITICEGDQESISAEVTVPQGFTIVWYTTMDGNETTDNPTLSTVGSVTYYAASKNPTTGCESLTRTPVTLTINAAPAAPTNPLDITICEGDQESISAEVTVPQGFTIVWYTTMDGNETTDNPTLSTVGSVTYYAASKNPTTGCESLTRTPVTLTIHAAPAAPTNPLDITICEGDQESISASVTVPQGFTIVWYTTLDGNGTTDSPTLSTVGSVTYYAASKNPTTGCESLTRTPVTLTINAAPAAPTNPLDITICEGDQESISASVTVPQGFTIVWYTTMDGNGTTDSPTLSTVGSVTYYAASKNPTTGCESLTRTPVTLTINAAPAAPTNPLDITICEGDQESISASVTVPQGFTIVWYTTMDGNETTDSPTLSTVGSVTYYAASKNPTTGCESLTRTPVTLTINAAPAAPTNPLDITICEGDQESISASVMVPQGFTIVWYTTMDGNGTTDSPTLSTVGSVTYYAASKNPTTGCESLTRTPVTLTIQAAPAAPESSGSIVECEEDPIQTLLAEATVPSGFTLVWYNAPTGGEVVENPILNTVGSVTYYAESVNDETGCKSLSRTAFTLTILDAPAAPKSDGDIIICEGDEEKITASATGPGTIVWYDLPVGGNLVEDPSLSTVGTVTYYAQSIGSSCSSLERTPVTLTINAAPSAPTNPLNVTICEGDQETILASVDELQGFTITWYDAAIGGNVVESPSWSEVGSITYYAESVNDETGCKSLTRTPVTLTINSAPSAPTNPLNVTICEGDQETILASVDELQGFTITWYDAAIGGNVFESPSWSEVGSITYYAESVNDETGCKSLTRTPVTLTINAAPAAPTNPLNVTICEGDQETIQASVEVPQGFTITWYDAAIGGNVVESPSWSEVGSITYYAESVNDETGCKSLTRTPVTLTINAAPSAPTNPLNVTICEGDQETILASVDELQGFTITWYDAAIGGNIVESPSWSQVGSITYYAESVNDETGCKSLTRTPVTLTILGAPVAPISEGDKVECQVSPLQTLTAEANVPQGFSIVWYNAAIGGSVVASPTLNTVGSVTYYAQAVNNETGCESLDRTAVTLTILAAPVAPVSQGNQIVCESVEPQNLVPSALVPDGFSVVWYTAATGGSVVANPSLSTVGTVTYYAQAVNNQTGCASLTRTPVSLTIVQGPTAPVSDGDKVECATFPVQTLTATASAPGTLVWYNAPIGGDVVTNPILNTVGTVTYYAQTVDGSCASLVRTPVTLTILPAPSSPVSGGDQVSCSSSELSSLTATASVPSGF</sequence>
<evidence type="ECO:0000313" key="2">
    <source>
        <dbReference type="EMBL" id="PZV86106.1"/>
    </source>
</evidence>
<keyword evidence="3" id="KW-1185">Reference proteome</keyword>
<organism evidence="2 3">
    <name type="scientific">Algoriphagus aquaeductus</name>
    <dbReference type="NCBI Taxonomy" id="475299"/>
    <lineage>
        <taxon>Bacteria</taxon>
        <taxon>Pseudomonadati</taxon>
        <taxon>Bacteroidota</taxon>
        <taxon>Cytophagia</taxon>
        <taxon>Cytophagales</taxon>
        <taxon>Cyclobacteriaceae</taxon>
        <taxon>Algoriphagus</taxon>
    </lineage>
</organism>
<dbReference type="RefSeq" id="WP_146250855.1">
    <property type="nucleotide sequence ID" value="NZ_QKTX01000002.1"/>
</dbReference>
<dbReference type="InterPro" id="IPR025667">
    <property type="entry name" value="SprB_repeat"/>
</dbReference>
<evidence type="ECO:0000259" key="1">
    <source>
        <dbReference type="PROSITE" id="PS50093"/>
    </source>
</evidence>
<proteinExistence type="predicted"/>
<dbReference type="SUPFAM" id="SSF49299">
    <property type="entry name" value="PKD domain"/>
    <property type="match status" value="1"/>
</dbReference>
<reference evidence="2 3" key="1">
    <citation type="submission" date="2018-06" db="EMBL/GenBank/DDBJ databases">
        <title>Genomic Encyclopedia of Archaeal and Bacterial Type Strains, Phase II (KMG-II): from individual species to whole genera.</title>
        <authorList>
            <person name="Goeker M."/>
        </authorList>
    </citation>
    <scope>NUCLEOTIDE SEQUENCE [LARGE SCALE GENOMIC DNA]</scope>
    <source>
        <strain evidence="2 3">T4</strain>
    </source>
</reference>